<feature type="compositionally biased region" description="Acidic residues" evidence="1">
    <location>
        <begin position="469"/>
        <end position="492"/>
    </location>
</feature>
<feature type="region of interest" description="Disordered" evidence="1">
    <location>
        <begin position="369"/>
        <end position="427"/>
    </location>
</feature>
<proteinExistence type="predicted"/>
<dbReference type="EMBL" id="KV918832">
    <property type="protein sequence ID" value="OSX77649.1"/>
    <property type="molecule type" value="Genomic_DNA"/>
</dbReference>
<gene>
    <name evidence="2" type="ORF">BU14_0141s0032</name>
</gene>
<keyword evidence="3" id="KW-1185">Reference proteome</keyword>
<reference evidence="2 3" key="1">
    <citation type="submission" date="2017-03" db="EMBL/GenBank/DDBJ databases">
        <title>WGS assembly of Porphyra umbilicalis.</title>
        <authorList>
            <person name="Brawley S.H."/>
            <person name="Blouin N.A."/>
            <person name="Ficko-Blean E."/>
            <person name="Wheeler G.L."/>
            <person name="Lohr M."/>
            <person name="Goodson H.V."/>
            <person name="Jenkins J.W."/>
            <person name="Blaby-Haas C.E."/>
            <person name="Helliwell K.E."/>
            <person name="Chan C."/>
            <person name="Marriage T."/>
            <person name="Bhattacharya D."/>
            <person name="Klein A.S."/>
            <person name="Badis Y."/>
            <person name="Brodie J."/>
            <person name="Cao Y."/>
            <person name="Collen J."/>
            <person name="Dittami S.M."/>
            <person name="Gachon C.M."/>
            <person name="Green B.R."/>
            <person name="Karpowicz S."/>
            <person name="Kim J.W."/>
            <person name="Kudahl U."/>
            <person name="Lin S."/>
            <person name="Michel G."/>
            <person name="Mittag M."/>
            <person name="Olson B.J."/>
            <person name="Pangilinan J."/>
            <person name="Peng Y."/>
            <person name="Qiu H."/>
            <person name="Shu S."/>
            <person name="Singer J.T."/>
            <person name="Smith A.G."/>
            <person name="Sprecher B.N."/>
            <person name="Wagner V."/>
            <person name="Wang W."/>
            <person name="Wang Z.-Y."/>
            <person name="Yan J."/>
            <person name="Yarish C."/>
            <person name="Zoeuner-Riek S."/>
            <person name="Zhuang Y."/>
            <person name="Zou Y."/>
            <person name="Lindquist E.A."/>
            <person name="Grimwood J."/>
            <person name="Barry K."/>
            <person name="Rokhsar D.S."/>
            <person name="Schmutz J."/>
            <person name="Stiller J.W."/>
            <person name="Grossman A.R."/>
            <person name="Prochnik S.E."/>
        </authorList>
    </citation>
    <scope>NUCLEOTIDE SEQUENCE [LARGE SCALE GENOMIC DNA]</scope>
    <source>
        <strain evidence="2">4086291</strain>
    </source>
</reference>
<evidence type="ECO:0000313" key="2">
    <source>
        <dbReference type="EMBL" id="OSX77649.1"/>
    </source>
</evidence>
<protein>
    <submittedName>
        <fullName evidence="2">Uncharacterized protein</fullName>
    </submittedName>
</protein>
<accession>A0A1X6P9R7</accession>
<organism evidence="2 3">
    <name type="scientific">Porphyra umbilicalis</name>
    <name type="common">Purple laver</name>
    <name type="synonym">Red alga</name>
    <dbReference type="NCBI Taxonomy" id="2786"/>
    <lineage>
        <taxon>Eukaryota</taxon>
        <taxon>Rhodophyta</taxon>
        <taxon>Bangiophyceae</taxon>
        <taxon>Bangiales</taxon>
        <taxon>Bangiaceae</taxon>
        <taxon>Porphyra</taxon>
    </lineage>
</organism>
<sequence>MVAFGTRITAVRLDTSSTKSQVAAMKTGMTGMRQTSNAISTAVSRVAVAMRDLTTAVELRVEKDIREEVTAEFLAGNVWPAASRNREMYARHLHKKFNFPGGMPEARLMLMKDVLTPCDPARNKGSSTKRLPVHRVLRRAVPRFHRAVLEAATEGFIECTASMLKIGWKGDKGRKKNVWQMTTAQAKQCLAGMWWITDDMGREALLAALCSALAKIKGLTGVLIEATETRRRYYKVLYSVHVAVAAKVFISLSAMAGYPPFTAKGGNVDEAYRKVWGFCMHLADANLRKTNSEYKGLLLLDGDNATRAAVVGLTEARLRATRAQVMATAVAVGDNNTAGAFMSQTTETAAAAAVAGGGHAASAAGATLPALSSRRPGGTLSAAGSAPQHGAPAATPPRPFTPFPADEAALGHTGAGGANGSDPGAASEAEAAAAAAVAAADLGEAEALEADEAATAAAAAAAAAIAAGDDCEDDDEEEDDDDAEYDDDEAEG</sequence>
<dbReference type="Proteomes" id="UP000218209">
    <property type="component" value="Unassembled WGS sequence"/>
</dbReference>
<dbReference type="AlphaFoldDB" id="A0A1X6P9R7"/>
<name>A0A1X6P9R7_PORUM</name>
<evidence type="ECO:0000256" key="1">
    <source>
        <dbReference type="SAM" id="MobiDB-lite"/>
    </source>
</evidence>
<feature type="region of interest" description="Disordered" evidence="1">
    <location>
        <begin position="465"/>
        <end position="492"/>
    </location>
</feature>
<evidence type="ECO:0000313" key="3">
    <source>
        <dbReference type="Proteomes" id="UP000218209"/>
    </source>
</evidence>